<dbReference type="PANTHER" id="PTHR38011">
    <property type="entry name" value="DIHYDROFOLATE REDUCTASE FAMILY PROTEIN (AFU_ORTHOLOGUE AFUA_8G06820)"/>
    <property type="match status" value="1"/>
</dbReference>
<evidence type="ECO:0000256" key="3">
    <source>
        <dbReference type="ARBA" id="ARBA00023002"/>
    </source>
</evidence>
<dbReference type="RefSeq" id="WP_017575350.1">
    <property type="nucleotide sequence ID" value="NZ_BMXL01000001.1"/>
</dbReference>
<keyword evidence="3" id="KW-0560">Oxidoreductase</keyword>
<keyword evidence="2" id="KW-0521">NADP</keyword>
<reference evidence="5 6" key="1">
    <citation type="journal article" date="2014" name="Int. J. Syst. Evol. Microbiol.">
        <title>Complete genome sequence of Corynebacterium casei LMG S-19264T (=DSM 44701T), isolated from a smear-ripened cheese.</title>
        <authorList>
            <consortium name="US DOE Joint Genome Institute (JGI-PGF)"/>
            <person name="Walter F."/>
            <person name="Albersmeier A."/>
            <person name="Kalinowski J."/>
            <person name="Ruckert C."/>
        </authorList>
    </citation>
    <scope>NUCLEOTIDE SEQUENCE [LARGE SCALE GENOMIC DNA]</scope>
    <source>
        <strain evidence="5 6">KCTC 19473</strain>
    </source>
</reference>
<name>A0A918X641_9ACTN</name>
<keyword evidence="6" id="KW-1185">Reference proteome</keyword>
<comment type="pathway">
    <text evidence="1">Cofactor biosynthesis; riboflavin biosynthesis.</text>
</comment>
<organism evidence="5 6">
    <name type="scientific">Nocardiopsis kunsanensis</name>
    <dbReference type="NCBI Taxonomy" id="141693"/>
    <lineage>
        <taxon>Bacteria</taxon>
        <taxon>Bacillati</taxon>
        <taxon>Actinomycetota</taxon>
        <taxon>Actinomycetes</taxon>
        <taxon>Streptosporangiales</taxon>
        <taxon>Nocardiopsidaceae</taxon>
        <taxon>Nocardiopsis</taxon>
    </lineage>
</organism>
<protein>
    <recommendedName>
        <fullName evidence="4">Bacterial bifunctional deaminase-reductase C-terminal domain-containing protein</fullName>
    </recommendedName>
</protein>
<dbReference type="GO" id="GO:0009231">
    <property type="term" value="P:riboflavin biosynthetic process"/>
    <property type="evidence" value="ECO:0007669"/>
    <property type="project" value="InterPro"/>
</dbReference>
<evidence type="ECO:0000256" key="1">
    <source>
        <dbReference type="ARBA" id="ARBA00005104"/>
    </source>
</evidence>
<feature type="domain" description="Bacterial bifunctional deaminase-reductase C-terminal" evidence="4">
    <location>
        <begin position="4"/>
        <end position="198"/>
    </location>
</feature>
<accession>A0A918X641</accession>
<dbReference type="Pfam" id="PF01872">
    <property type="entry name" value="RibD_C"/>
    <property type="match status" value="1"/>
</dbReference>
<dbReference type="AlphaFoldDB" id="A0A918X641"/>
<dbReference type="InterPro" id="IPR024072">
    <property type="entry name" value="DHFR-like_dom_sf"/>
</dbReference>
<gene>
    <name evidence="5" type="ORF">GCM10007147_01370</name>
</gene>
<dbReference type="SUPFAM" id="SSF53597">
    <property type="entry name" value="Dihydrofolate reductase-like"/>
    <property type="match status" value="1"/>
</dbReference>
<dbReference type="GO" id="GO:0008703">
    <property type="term" value="F:5-amino-6-(5-phosphoribosylamino)uracil reductase activity"/>
    <property type="evidence" value="ECO:0007669"/>
    <property type="project" value="InterPro"/>
</dbReference>
<dbReference type="Gene3D" id="3.40.430.10">
    <property type="entry name" value="Dihydrofolate Reductase, subunit A"/>
    <property type="match status" value="1"/>
</dbReference>
<evidence type="ECO:0000259" key="4">
    <source>
        <dbReference type="Pfam" id="PF01872"/>
    </source>
</evidence>
<dbReference type="EMBL" id="BMXL01000001">
    <property type="protein sequence ID" value="GHD14868.1"/>
    <property type="molecule type" value="Genomic_DNA"/>
</dbReference>
<dbReference type="PANTHER" id="PTHR38011:SF7">
    <property type="entry name" value="2,5-DIAMINO-6-RIBOSYLAMINO-4(3H)-PYRIMIDINONE 5'-PHOSPHATE REDUCTASE"/>
    <property type="match status" value="1"/>
</dbReference>
<sequence>MERPYTILSCAASVDGRIDDTTPERLRLSNEADFAEIDELRAGCDAILVGAGTVRADDPRLLVRSQLWRERRRDQGRTEHLVKAVITRTGDIDPGARLFSTGDAGAVVYTGGDGVSSAKERLAARPSQDPPAEVVDAGDPPTVGAILADLAARGVERLVVEGGGHVHTMFLTSGLADELRLAVAPFFIGDEGAPNFVMPGAYPYNPDAPMSLVDTRSLGDIAVLRYCLKAQN</sequence>
<evidence type="ECO:0000313" key="6">
    <source>
        <dbReference type="Proteomes" id="UP000654947"/>
    </source>
</evidence>
<dbReference type="InterPro" id="IPR050765">
    <property type="entry name" value="Riboflavin_Biosynth_HTPR"/>
</dbReference>
<proteinExistence type="predicted"/>
<evidence type="ECO:0000256" key="2">
    <source>
        <dbReference type="ARBA" id="ARBA00022857"/>
    </source>
</evidence>
<dbReference type="InterPro" id="IPR002734">
    <property type="entry name" value="RibDG_C"/>
</dbReference>
<evidence type="ECO:0000313" key="5">
    <source>
        <dbReference type="EMBL" id="GHD14868.1"/>
    </source>
</evidence>
<dbReference type="Proteomes" id="UP000654947">
    <property type="component" value="Unassembled WGS sequence"/>
</dbReference>
<comment type="caution">
    <text evidence="5">The sequence shown here is derived from an EMBL/GenBank/DDBJ whole genome shotgun (WGS) entry which is preliminary data.</text>
</comment>